<dbReference type="Gene3D" id="2.60.270.50">
    <property type="match status" value="1"/>
</dbReference>
<dbReference type="AlphaFoldDB" id="A0A2K0WP67"/>
<accession>A0A2K0WP67</accession>
<reference evidence="1 2" key="1">
    <citation type="submission" date="2017-06" db="EMBL/GenBank/DDBJ databases">
        <title>Genome of Fusarium nygamai isolate CS10214.</title>
        <authorList>
            <person name="Gardiner D.M."/>
            <person name="Obanor F."/>
            <person name="Kazan K."/>
        </authorList>
    </citation>
    <scope>NUCLEOTIDE SEQUENCE [LARGE SCALE GENOMIC DNA]</scope>
    <source>
        <strain evidence="1 2">CS10214</strain>
    </source>
</reference>
<evidence type="ECO:0000313" key="2">
    <source>
        <dbReference type="Proteomes" id="UP000236664"/>
    </source>
</evidence>
<organism evidence="1 2">
    <name type="scientific">Gibberella nygamai</name>
    <name type="common">Bean root rot disease fungus</name>
    <name type="synonym">Fusarium nygamai</name>
    <dbReference type="NCBI Taxonomy" id="42673"/>
    <lineage>
        <taxon>Eukaryota</taxon>
        <taxon>Fungi</taxon>
        <taxon>Dikarya</taxon>
        <taxon>Ascomycota</taxon>
        <taxon>Pezizomycotina</taxon>
        <taxon>Sordariomycetes</taxon>
        <taxon>Hypocreomycetidae</taxon>
        <taxon>Hypocreales</taxon>
        <taxon>Nectriaceae</taxon>
        <taxon>Fusarium</taxon>
        <taxon>Fusarium fujikuroi species complex</taxon>
    </lineage>
</organism>
<dbReference type="EMBL" id="MTQA01000047">
    <property type="protein sequence ID" value="PNP84071.1"/>
    <property type="molecule type" value="Genomic_DNA"/>
</dbReference>
<name>A0A2K0WP67_GIBNY</name>
<sequence>MVHRITFKIDNQTPYSLKPNGQYAYWGETVSGPDTIQPYSTGSGGVFQASAAPLIGSAGISGYTIANPAIWFGFLGSDPDFSTEDNKACVAMSTTQLTINKDLYNNMYSANVTRLTQPIPRGKLDLTCIIGSTDDCVATFTLTFNGGTGVTGDALGAEVPEEK</sequence>
<evidence type="ECO:0000313" key="1">
    <source>
        <dbReference type="EMBL" id="PNP84071.1"/>
    </source>
</evidence>
<proteinExistence type="predicted"/>
<gene>
    <name evidence="1" type="ORF">FNYG_02759</name>
</gene>
<dbReference type="OrthoDB" id="5025471at2759"/>
<keyword evidence="2" id="KW-1185">Reference proteome</keyword>
<comment type="caution">
    <text evidence="1">The sequence shown here is derived from an EMBL/GenBank/DDBJ whole genome shotgun (WGS) entry which is preliminary data.</text>
</comment>
<protein>
    <submittedName>
        <fullName evidence="1">Uncharacterized protein</fullName>
    </submittedName>
</protein>
<dbReference type="Proteomes" id="UP000236664">
    <property type="component" value="Unassembled WGS sequence"/>
</dbReference>